<name>A0A395T9T0_9HYPO</name>
<evidence type="ECO:0000313" key="2">
    <source>
        <dbReference type="Proteomes" id="UP000266234"/>
    </source>
</evidence>
<dbReference type="Gene3D" id="3.40.50.1580">
    <property type="entry name" value="Nucleoside phosphorylase domain"/>
    <property type="match status" value="2"/>
</dbReference>
<reference evidence="1 2" key="1">
    <citation type="journal article" date="2018" name="PLoS Pathog.">
        <title>Evolution of structural diversity of trichothecenes, a family of toxins produced by plant pathogenic and entomopathogenic fungi.</title>
        <authorList>
            <person name="Proctor R.H."/>
            <person name="McCormick S.P."/>
            <person name="Kim H.S."/>
            <person name="Cardoza R.E."/>
            <person name="Stanley A.M."/>
            <person name="Lindo L."/>
            <person name="Kelly A."/>
            <person name="Brown D.W."/>
            <person name="Lee T."/>
            <person name="Vaughan M.M."/>
            <person name="Alexander N.J."/>
            <person name="Busman M."/>
            <person name="Gutierrez S."/>
        </authorList>
    </citation>
    <scope>NUCLEOTIDE SEQUENCE [LARGE SCALE GENOMIC DNA]</scope>
    <source>
        <strain evidence="1 2">NRRL 20695</strain>
    </source>
</reference>
<gene>
    <name evidence="1" type="ORF">FLONG3_566</name>
</gene>
<protein>
    <submittedName>
        <fullName evidence="1">Kinesin light chain</fullName>
    </submittedName>
</protein>
<sequence>MSIARKRRADGQAILDPNDYKVAWIAPLEIEAKAALCLLVKQYRGRFPVNRGDNYVFHAGAMGGHNIIIATLPAESGAAGIVNQILVGVIRGVCDYGDQYENKDWKPYAAAMAASYARALFDEIPPSETSRALTDSNEKAHEPCYYMPFTRDTRFTGCTAIFSALEDKVFDPDHSQEEALVGLNELGENHIAVDVTNEIKEKVPENTILCVPVLRGGTKGRLYVDVATKLELQKRREDDNVKDCLGHCF</sequence>
<dbReference type="EMBL" id="PXOG01000011">
    <property type="protein sequence ID" value="RGP81421.1"/>
    <property type="molecule type" value="Genomic_DNA"/>
</dbReference>
<comment type="caution">
    <text evidence="1">The sequence shown here is derived from an EMBL/GenBank/DDBJ whole genome shotgun (WGS) entry which is preliminary data.</text>
</comment>
<dbReference type="InterPro" id="IPR035994">
    <property type="entry name" value="Nucleoside_phosphorylase_sf"/>
</dbReference>
<accession>A0A395T9T0</accession>
<dbReference type="AlphaFoldDB" id="A0A395T9T0"/>
<dbReference type="GO" id="GO:0003824">
    <property type="term" value="F:catalytic activity"/>
    <property type="evidence" value="ECO:0007669"/>
    <property type="project" value="InterPro"/>
</dbReference>
<dbReference type="OrthoDB" id="1658288at2759"/>
<dbReference type="PANTHER" id="PTHR46082:SF6">
    <property type="entry name" value="AAA+ ATPASE DOMAIN-CONTAINING PROTEIN-RELATED"/>
    <property type="match status" value="1"/>
</dbReference>
<dbReference type="InterPro" id="IPR053137">
    <property type="entry name" value="NLR-like"/>
</dbReference>
<dbReference type="Proteomes" id="UP000266234">
    <property type="component" value="Unassembled WGS sequence"/>
</dbReference>
<dbReference type="GO" id="GO:0009116">
    <property type="term" value="P:nucleoside metabolic process"/>
    <property type="evidence" value="ECO:0007669"/>
    <property type="project" value="InterPro"/>
</dbReference>
<evidence type="ECO:0000313" key="1">
    <source>
        <dbReference type="EMBL" id="RGP81421.1"/>
    </source>
</evidence>
<dbReference type="STRING" id="694270.A0A395T9T0"/>
<dbReference type="PANTHER" id="PTHR46082">
    <property type="entry name" value="ATP/GTP-BINDING PROTEIN-RELATED"/>
    <property type="match status" value="1"/>
</dbReference>
<proteinExistence type="predicted"/>
<organism evidence="1 2">
    <name type="scientific">Fusarium longipes</name>
    <dbReference type="NCBI Taxonomy" id="694270"/>
    <lineage>
        <taxon>Eukaryota</taxon>
        <taxon>Fungi</taxon>
        <taxon>Dikarya</taxon>
        <taxon>Ascomycota</taxon>
        <taxon>Pezizomycotina</taxon>
        <taxon>Sordariomycetes</taxon>
        <taxon>Hypocreomycetidae</taxon>
        <taxon>Hypocreales</taxon>
        <taxon>Nectriaceae</taxon>
        <taxon>Fusarium</taxon>
    </lineage>
</organism>
<keyword evidence="2" id="KW-1185">Reference proteome</keyword>